<dbReference type="InterPro" id="IPR000524">
    <property type="entry name" value="Tscrpt_reg_HTH_GntR"/>
</dbReference>
<dbReference type="PROSITE" id="PS50949">
    <property type="entry name" value="HTH_GNTR"/>
    <property type="match status" value="1"/>
</dbReference>
<dbReference type="InterPro" id="IPR036388">
    <property type="entry name" value="WH-like_DNA-bd_sf"/>
</dbReference>
<proteinExistence type="predicted"/>
<accession>A0ABT4GR13</accession>
<dbReference type="RefSeq" id="WP_029194318.1">
    <property type="nucleotide sequence ID" value="NZ_JAMDMW010000078.1"/>
</dbReference>
<dbReference type="Proteomes" id="UP001527099">
    <property type="component" value="Unassembled WGS sequence"/>
</dbReference>
<feature type="domain" description="HTH gntR-type" evidence="4">
    <location>
        <begin position="7"/>
        <end position="75"/>
    </location>
</feature>
<dbReference type="SUPFAM" id="SSF46785">
    <property type="entry name" value="Winged helix' DNA-binding domain"/>
    <property type="match status" value="1"/>
</dbReference>
<gene>
    <name evidence="5" type="ORF">M5X19_37295</name>
</gene>
<evidence type="ECO:0000313" key="5">
    <source>
        <dbReference type="EMBL" id="MCY9698448.1"/>
    </source>
</evidence>
<evidence type="ECO:0000259" key="4">
    <source>
        <dbReference type="PROSITE" id="PS50949"/>
    </source>
</evidence>
<evidence type="ECO:0000256" key="1">
    <source>
        <dbReference type="ARBA" id="ARBA00023015"/>
    </source>
</evidence>
<organism evidence="5 6">
    <name type="scientific">Paenibacillus alginolyticus</name>
    <dbReference type="NCBI Taxonomy" id="59839"/>
    <lineage>
        <taxon>Bacteria</taxon>
        <taxon>Bacillati</taxon>
        <taxon>Bacillota</taxon>
        <taxon>Bacilli</taxon>
        <taxon>Bacillales</taxon>
        <taxon>Paenibacillaceae</taxon>
        <taxon>Paenibacillus</taxon>
    </lineage>
</organism>
<dbReference type="CDD" id="cd07377">
    <property type="entry name" value="WHTH_GntR"/>
    <property type="match status" value="1"/>
</dbReference>
<evidence type="ECO:0000313" key="6">
    <source>
        <dbReference type="Proteomes" id="UP001527099"/>
    </source>
</evidence>
<keyword evidence="2" id="KW-0238">DNA-binding</keyword>
<sequence length="129" mass="14758">MEFNQKEPIYTQIIDDIKIKFINGTYQSGQEIPSRRELAKRLGVNPNTIQRAYREMEDMKLIVTARGQGSFMTSDSKILEALREEALNAAVSQSIEMLRSFGKSDEEILDTMKKYMKGENLNDQSGTSR</sequence>
<dbReference type="PANTHER" id="PTHR38445:SF6">
    <property type="entry name" value="GNTR-FAMILY TRANSCRIPTIONAL REGULATOR"/>
    <property type="match status" value="1"/>
</dbReference>
<evidence type="ECO:0000256" key="3">
    <source>
        <dbReference type="ARBA" id="ARBA00023163"/>
    </source>
</evidence>
<dbReference type="EMBL" id="JAMDMX010000277">
    <property type="protein sequence ID" value="MCY9698448.1"/>
    <property type="molecule type" value="Genomic_DNA"/>
</dbReference>
<dbReference type="InterPro" id="IPR036390">
    <property type="entry name" value="WH_DNA-bd_sf"/>
</dbReference>
<keyword evidence="1" id="KW-0805">Transcription regulation</keyword>
<keyword evidence="3" id="KW-0804">Transcription</keyword>
<evidence type="ECO:0000256" key="2">
    <source>
        <dbReference type="ARBA" id="ARBA00023125"/>
    </source>
</evidence>
<reference evidence="5 6" key="1">
    <citation type="submission" date="2022-05" db="EMBL/GenBank/DDBJ databases">
        <title>Genome Sequencing of Bee-Associated Microbes.</title>
        <authorList>
            <person name="Dunlap C."/>
        </authorList>
    </citation>
    <scope>NUCLEOTIDE SEQUENCE [LARGE SCALE GENOMIC DNA]</scope>
    <source>
        <strain evidence="5 6">NRRL B-14421</strain>
    </source>
</reference>
<protein>
    <submittedName>
        <fullName evidence="5">GntR family transcriptional regulator</fullName>
    </submittedName>
</protein>
<keyword evidence="6" id="KW-1185">Reference proteome</keyword>
<name>A0ABT4GR13_9BACL</name>
<dbReference type="Gene3D" id="1.10.10.10">
    <property type="entry name" value="Winged helix-like DNA-binding domain superfamily/Winged helix DNA-binding domain"/>
    <property type="match status" value="1"/>
</dbReference>
<dbReference type="PANTHER" id="PTHR38445">
    <property type="entry name" value="HTH-TYPE TRANSCRIPTIONAL REPRESSOR YTRA"/>
    <property type="match status" value="1"/>
</dbReference>
<comment type="caution">
    <text evidence="5">The sequence shown here is derived from an EMBL/GenBank/DDBJ whole genome shotgun (WGS) entry which is preliminary data.</text>
</comment>
<dbReference type="Pfam" id="PF00392">
    <property type="entry name" value="GntR"/>
    <property type="match status" value="1"/>
</dbReference>
<dbReference type="SMART" id="SM00345">
    <property type="entry name" value="HTH_GNTR"/>
    <property type="match status" value="1"/>
</dbReference>